<name>A0A0F7U5I4_PENBI</name>
<evidence type="ECO:0000313" key="6">
    <source>
        <dbReference type="Proteomes" id="UP000042958"/>
    </source>
</evidence>
<dbReference type="Gene3D" id="3.40.50.300">
    <property type="entry name" value="P-loop containing nucleotide triphosphate hydrolases"/>
    <property type="match status" value="1"/>
</dbReference>
<dbReference type="InterPro" id="IPR027417">
    <property type="entry name" value="P-loop_NTPase"/>
</dbReference>
<dbReference type="Proteomes" id="UP000042958">
    <property type="component" value="Unassembled WGS sequence"/>
</dbReference>
<dbReference type="SUPFAM" id="SSF50978">
    <property type="entry name" value="WD40 repeat-like"/>
    <property type="match status" value="2"/>
</dbReference>
<gene>
    <name evidence="5" type="ORF">PMG11_11209</name>
</gene>
<feature type="repeat" description="WD" evidence="3">
    <location>
        <begin position="974"/>
        <end position="1015"/>
    </location>
</feature>
<dbReference type="PROSITE" id="PS00678">
    <property type="entry name" value="WD_REPEATS_1"/>
    <property type="match status" value="3"/>
</dbReference>
<dbReference type="Pfam" id="PF00400">
    <property type="entry name" value="WD40"/>
    <property type="match status" value="9"/>
</dbReference>
<protein>
    <recommendedName>
        <fullName evidence="4">NACHT domain-containing protein</fullName>
    </recommendedName>
</protein>
<sequence>MATNISYDGPNSGLQIGHNHGDITAHFSQSETSLNQACLRDLRTTNPDDDKERIEKTNGGLFQDSYRWIWDNEQFRQWQDNKSGRLLWIKGDPGKGKTMLLCGIIDELTRSIENDANICFFFCQATDVRINHATAVLRGLIYSLVERQPSLLSHVRSRYDQAGKTLFEDINAWNALSKIFGNILKDPTLHDTYFVIDALDECMTDLPFLLDLIGQLPATHSHVKWIVSSRNWPSIEERFDTAIQAAPISLELNEASISNAVQKFIRHKVYQLAKVKKYQDDVRDTVYRYMLSHSQGTFLWVALVCQYLNRTSRRHVLKKLKEFPPGLDALYGRMIDQVQKSEDADICKRILAVMSMVYRPVNLEELITLIEMPDDLSNDHEGLMEIIAICGSFLTLRENIVVFVHQSAKEFLLERARIEVFSGDNEDEHLAIFSRCLQIMFETLRRNILETEFGGISTDEIKRQGPKSLAAAKYAFLFWVDHLQRGWRGENNDHSLSDGGNVDGFLEQKYLNWLEVLGIFESVPEGIRAMLKLKDLLREKGNSRTLQDRAQDASRFIQYYSQAIESCPFQVYSSGLIFSPNQSITRTCYQKEKPGWILNSPAVDETWSLCLQTLEGHSNSINLIVWSPDGSRLASASIDKTVRIWDSATGQCSSTLEGHSDSVNSIAWSTDGSKITTASGDKTIKIWDPATGQCASTLQGHSDWVNSVAWAPDGSRLASASDDKTVRIWDSATGYCGLTLHGHGNWVNWVAWSPDRSRLASASNDKTIRLWDAITGQCELTLRGHSTWVNSVAWSPNGSRLVSASDDATIRIWDPATGQCASLLKGHSGSVTSITWSPDGGRLASASDDKTIRIWDAATGQCAFTLEGHSRSVQSIAWSPNGRRLASVSDDTTARIWDMTTGDCASTLQGHRSDDKTVKIWDSDTGQFVSAPEGHSEAVTSIAWSPNGSRLASASSDKTVRIWDPSTGKCASTLQGHSDSVRSISWSLDGSRLASASDDTIVSIWNPDTGQRASTLEGHSGSVTSIAWSPRGNILASASGDKTVRIWDLATRQCMSILQDHGNWVSSIAWSPEGSRLASASYDNSVKIWDAATSQCTFTLQLHSQWVNSIAWSPDGSRLASASGDKSVRIWDPDTGQCASTLEGHSLSVQSIAWSPDGSRLASASYDDTVRIWDRATSQCTFTLDIHSPNFLQFDKAMPENLQTNVGTFNLGSSDPVASKPHCLTLFETHGYGLSDDSCWITYNGLNLLWLPAEYRSSDPSLFAKFAPTVAIGCSSGRVIFLVLAEYNHLSTM</sequence>
<feature type="repeat" description="WD" evidence="3">
    <location>
        <begin position="1142"/>
        <end position="1183"/>
    </location>
</feature>
<dbReference type="OrthoDB" id="538223at2759"/>
<feature type="repeat" description="WD" evidence="3">
    <location>
        <begin position="866"/>
        <end position="907"/>
    </location>
</feature>
<reference evidence="6" key="1">
    <citation type="journal article" date="2015" name="Genome Announc.">
        <title>Draft genome sequence of the fungus Penicillium brasilianum MG11.</title>
        <authorList>
            <person name="Horn F."/>
            <person name="Linde J."/>
            <person name="Mattern D.J."/>
            <person name="Walther G."/>
            <person name="Guthke R."/>
            <person name="Brakhage A.A."/>
            <person name="Valiante V."/>
        </authorList>
    </citation>
    <scope>NUCLEOTIDE SEQUENCE [LARGE SCALE GENOMIC DNA]</scope>
    <source>
        <strain evidence="6">MG11</strain>
    </source>
</reference>
<dbReference type="PROSITE" id="PS50837">
    <property type="entry name" value="NACHT"/>
    <property type="match status" value="1"/>
</dbReference>
<dbReference type="Pfam" id="PF22939">
    <property type="entry name" value="WHD_GPIID"/>
    <property type="match status" value="1"/>
</dbReference>
<feature type="repeat" description="WD" evidence="3">
    <location>
        <begin position="1100"/>
        <end position="1141"/>
    </location>
</feature>
<organism evidence="5 6">
    <name type="scientific">Penicillium brasilianum</name>
    <dbReference type="NCBI Taxonomy" id="104259"/>
    <lineage>
        <taxon>Eukaryota</taxon>
        <taxon>Fungi</taxon>
        <taxon>Dikarya</taxon>
        <taxon>Ascomycota</taxon>
        <taxon>Pezizomycotina</taxon>
        <taxon>Eurotiomycetes</taxon>
        <taxon>Eurotiomycetidae</taxon>
        <taxon>Eurotiales</taxon>
        <taxon>Aspergillaceae</taxon>
        <taxon>Penicillium</taxon>
    </lineage>
</organism>
<dbReference type="EMBL" id="CDHK01000021">
    <property type="protein sequence ID" value="CEJ62717.1"/>
    <property type="molecule type" value="Genomic_DNA"/>
</dbReference>
<dbReference type="InterPro" id="IPR007111">
    <property type="entry name" value="NACHT_NTPase"/>
</dbReference>
<dbReference type="STRING" id="104259.A0A0F7U5I4"/>
<feature type="repeat" description="WD" evidence="3">
    <location>
        <begin position="1058"/>
        <end position="1099"/>
    </location>
</feature>
<dbReference type="SUPFAM" id="SSF52540">
    <property type="entry name" value="P-loop containing nucleoside triphosphate hydrolases"/>
    <property type="match status" value="1"/>
</dbReference>
<keyword evidence="6" id="KW-1185">Reference proteome</keyword>
<dbReference type="PROSITE" id="PS50294">
    <property type="entry name" value="WD_REPEATS_REGION"/>
    <property type="match status" value="13"/>
</dbReference>
<feature type="repeat" description="WD" evidence="3">
    <location>
        <begin position="824"/>
        <end position="865"/>
    </location>
</feature>
<dbReference type="InterPro" id="IPR019775">
    <property type="entry name" value="WD40_repeat_CS"/>
</dbReference>
<feature type="domain" description="NACHT" evidence="4">
    <location>
        <begin position="85"/>
        <end position="310"/>
    </location>
</feature>
<keyword evidence="2" id="KW-0677">Repeat</keyword>
<evidence type="ECO:0000256" key="3">
    <source>
        <dbReference type="PROSITE-ProRule" id="PRU00221"/>
    </source>
</evidence>
<feature type="repeat" description="WD" evidence="3">
    <location>
        <begin position="656"/>
        <end position="697"/>
    </location>
</feature>
<dbReference type="PROSITE" id="PS50082">
    <property type="entry name" value="WD_REPEATS_2"/>
    <property type="match status" value="13"/>
</dbReference>
<dbReference type="CDD" id="cd00200">
    <property type="entry name" value="WD40"/>
    <property type="match status" value="2"/>
</dbReference>
<feature type="repeat" description="WD" evidence="3">
    <location>
        <begin position="782"/>
        <end position="823"/>
    </location>
</feature>
<feature type="repeat" description="WD" evidence="3">
    <location>
        <begin position="614"/>
        <end position="655"/>
    </location>
</feature>
<dbReference type="Gene3D" id="2.130.10.10">
    <property type="entry name" value="YVTN repeat-like/Quinoprotein amine dehydrogenase"/>
    <property type="match status" value="8"/>
</dbReference>
<dbReference type="InterPro" id="IPR001680">
    <property type="entry name" value="WD40_rpt"/>
</dbReference>
<dbReference type="InterPro" id="IPR015943">
    <property type="entry name" value="WD40/YVTN_repeat-like_dom_sf"/>
</dbReference>
<feature type="repeat" description="WD" evidence="3">
    <location>
        <begin position="1016"/>
        <end position="1057"/>
    </location>
</feature>
<feature type="repeat" description="WD" evidence="3">
    <location>
        <begin position="698"/>
        <end position="730"/>
    </location>
</feature>
<dbReference type="Pfam" id="PF24883">
    <property type="entry name" value="NPHP3_N"/>
    <property type="match status" value="1"/>
</dbReference>
<dbReference type="InterPro" id="IPR050349">
    <property type="entry name" value="WD_LIS1/nudF_dynein_reg"/>
</dbReference>
<evidence type="ECO:0000259" key="4">
    <source>
        <dbReference type="PROSITE" id="PS50837"/>
    </source>
</evidence>
<accession>A0A0F7U5I4</accession>
<dbReference type="PANTHER" id="PTHR44129">
    <property type="entry name" value="WD REPEAT-CONTAINING PROTEIN POP1"/>
    <property type="match status" value="1"/>
</dbReference>
<evidence type="ECO:0000256" key="2">
    <source>
        <dbReference type="ARBA" id="ARBA00022737"/>
    </source>
</evidence>
<dbReference type="FunFam" id="3.40.50.300:FF:001638">
    <property type="entry name" value="NACHT and WD40 domain protein"/>
    <property type="match status" value="1"/>
</dbReference>
<dbReference type="SMART" id="SM00320">
    <property type="entry name" value="WD40"/>
    <property type="match status" value="13"/>
</dbReference>
<evidence type="ECO:0000256" key="1">
    <source>
        <dbReference type="ARBA" id="ARBA00022574"/>
    </source>
</evidence>
<evidence type="ECO:0000313" key="5">
    <source>
        <dbReference type="EMBL" id="CEJ62717.1"/>
    </source>
</evidence>
<dbReference type="InterPro" id="IPR020472">
    <property type="entry name" value="WD40_PAC1"/>
</dbReference>
<feature type="repeat" description="WD" evidence="3">
    <location>
        <begin position="932"/>
        <end position="973"/>
    </location>
</feature>
<dbReference type="Pfam" id="PF25173">
    <property type="entry name" value="Beta-prop_WDR3_1st"/>
    <property type="match status" value="1"/>
</dbReference>
<proteinExistence type="predicted"/>
<feature type="repeat" description="WD" evidence="3">
    <location>
        <begin position="740"/>
        <end position="781"/>
    </location>
</feature>
<dbReference type="InterPro" id="IPR054471">
    <property type="entry name" value="GPIID_WHD"/>
</dbReference>
<keyword evidence="1 3" id="KW-0853">WD repeat</keyword>
<dbReference type="PRINTS" id="PR00320">
    <property type="entry name" value="GPROTEINBRPT"/>
</dbReference>
<dbReference type="InterPro" id="IPR036322">
    <property type="entry name" value="WD40_repeat_dom_sf"/>
</dbReference>
<dbReference type="InterPro" id="IPR056884">
    <property type="entry name" value="NPHP3-like_N"/>
</dbReference>